<dbReference type="EMBL" id="RBXA01000002">
    <property type="protein sequence ID" value="RKS94214.1"/>
    <property type="molecule type" value="Genomic_DNA"/>
</dbReference>
<proteinExistence type="predicted"/>
<accession>A0A495S4H5</accession>
<sequence>MEEYSNILVVFFSGLVPILLTLYLNERVKGSVKNSFDEKLEQLKKEHSKELAQFQMELNNLKSKENYKFTKLHEKRFEVLEKTYYYINETSQLLKLYVFPLKGTLAGKTKEMLSEDFVKSIDQFEMHFKYNSIYFDETIEKLLKDFFNQSVLIFATYGKIESVDDNLHSIKEFNKNLAPIKKQIEIKFRELLGE</sequence>
<keyword evidence="2" id="KW-0472">Membrane</keyword>
<keyword evidence="2" id="KW-0812">Transmembrane</keyword>
<evidence type="ECO:0000313" key="4">
    <source>
        <dbReference type="Proteomes" id="UP000280091"/>
    </source>
</evidence>
<name>A0A495S4H5_9FLAO</name>
<dbReference type="OrthoDB" id="1358822at2"/>
<evidence type="ECO:0000256" key="2">
    <source>
        <dbReference type="SAM" id="Phobius"/>
    </source>
</evidence>
<evidence type="ECO:0000313" key="3">
    <source>
        <dbReference type="EMBL" id="RKS94214.1"/>
    </source>
</evidence>
<dbReference type="RefSeq" id="WP_121365485.1">
    <property type="nucleotide sequence ID" value="NZ_RBXA01000002.1"/>
</dbReference>
<keyword evidence="2" id="KW-1133">Transmembrane helix</keyword>
<dbReference type="AlphaFoldDB" id="A0A495S4H5"/>
<comment type="caution">
    <text evidence="3">The sequence shown here is derived from an EMBL/GenBank/DDBJ whole genome shotgun (WGS) entry which is preliminary data.</text>
</comment>
<organism evidence="3 4">
    <name type="scientific">Flavobacterium limicola</name>
    <dbReference type="NCBI Taxonomy" id="180441"/>
    <lineage>
        <taxon>Bacteria</taxon>
        <taxon>Pseudomonadati</taxon>
        <taxon>Bacteroidota</taxon>
        <taxon>Flavobacteriia</taxon>
        <taxon>Flavobacteriales</taxon>
        <taxon>Flavobacteriaceae</taxon>
        <taxon>Flavobacterium</taxon>
    </lineage>
</organism>
<evidence type="ECO:0000256" key="1">
    <source>
        <dbReference type="SAM" id="Coils"/>
    </source>
</evidence>
<keyword evidence="1" id="KW-0175">Coiled coil</keyword>
<gene>
    <name evidence="3" type="ORF">BC952_2085</name>
</gene>
<keyword evidence="4" id="KW-1185">Reference proteome</keyword>
<feature type="coiled-coil region" evidence="1">
    <location>
        <begin position="33"/>
        <end position="64"/>
    </location>
</feature>
<dbReference type="Proteomes" id="UP000280091">
    <property type="component" value="Unassembled WGS sequence"/>
</dbReference>
<feature type="transmembrane region" description="Helical" evidence="2">
    <location>
        <begin position="6"/>
        <end position="24"/>
    </location>
</feature>
<protein>
    <submittedName>
        <fullName evidence="3">Uncharacterized protein</fullName>
    </submittedName>
</protein>
<reference evidence="3 4" key="1">
    <citation type="submission" date="2018-10" db="EMBL/GenBank/DDBJ databases">
        <title>Genomic Encyclopedia of Archaeal and Bacterial Type Strains, Phase II (KMG-II): from individual species to whole genera.</title>
        <authorList>
            <person name="Goeker M."/>
        </authorList>
    </citation>
    <scope>NUCLEOTIDE SEQUENCE [LARGE SCALE GENOMIC DNA]</scope>
    <source>
        <strain evidence="3 4">DSM 15094</strain>
    </source>
</reference>